<dbReference type="Pfam" id="PF23717">
    <property type="entry name" value="DUF7159"/>
    <property type="match status" value="1"/>
</dbReference>
<evidence type="ECO:0000256" key="1">
    <source>
        <dbReference type="SAM" id="MobiDB-lite"/>
    </source>
</evidence>
<evidence type="ECO:0000259" key="2">
    <source>
        <dbReference type="Pfam" id="PF23717"/>
    </source>
</evidence>
<reference evidence="3 4" key="1">
    <citation type="submission" date="2020-07" db="EMBL/GenBank/DDBJ databases">
        <title>Complete genome sequence of Mycolicibacterium litorale like strain isolated from cardiac implantable electronic device infection.</title>
        <authorList>
            <person name="Fukano H."/>
            <person name="Miyama H."/>
            <person name="Hoshino Y."/>
        </authorList>
    </citation>
    <scope>NUCLEOTIDE SEQUENCE [LARGE SCALE GENOMIC DNA]</scope>
    <source>
        <strain evidence="3 4">NIIDNTM18</strain>
    </source>
</reference>
<proteinExistence type="predicted"/>
<dbReference type="EMBL" id="AP023287">
    <property type="protein sequence ID" value="BCI50919.1"/>
    <property type="molecule type" value="Genomic_DNA"/>
</dbReference>
<evidence type="ECO:0000313" key="3">
    <source>
        <dbReference type="EMBL" id="BCI50919.1"/>
    </source>
</evidence>
<organism evidence="3 4">
    <name type="scientific">Mycolicibacterium litorale</name>
    <dbReference type="NCBI Taxonomy" id="758802"/>
    <lineage>
        <taxon>Bacteria</taxon>
        <taxon>Bacillati</taxon>
        <taxon>Actinomycetota</taxon>
        <taxon>Actinomycetes</taxon>
        <taxon>Mycobacteriales</taxon>
        <taxon>Mycobacteriaceae</taxon>
        <taxon>Mycolicibacterium</taxon>
    </lineage>
</organism>
<feature type="compositionally biased region" description="Acidic residues" evidence="1">
    <location>
        <begin position="272"/>
        <end position="283"/>
    </location>
</feature>
<dbReference type="Proteomes" id="UP000515734">
    <property type="component" value="Chromosome"/>
</dbReference>
<dbReference type="AlphaFoldDB" id="A0A6S6NXT3"/>
<sequence length="788" mass="79934">MGIEMDVRLGVTVEGAEARIALLDAAAPHAAIDQSVVDLSGQSFEALVSTVVSTDRLLTESGHRLVGTSVCSADSDLATHLRAALSDAGLSAVTVVRQSDAITAVTRSLVDGETTASLMSDDHTAALSIIDASAEVTSLIAVEPIVGGDRGAAYRTLLERFGEEPGGATSVIVLGAPIDDALTADLSATSPVPLRFPDQPEFAIARGAALAALRRPASPFADHSHADLDAANTVLGPQAQQLAYSEVDGYSDFELSGAVPMQTPMQPLSAVDPEEVESDDDDPPAARPRALLLGSTVAALVVVGFATLAVSVALNIRPESTSQAVRSYEESVAGKYFPVAPGQGVTPDGPAWTMVEELPPPGVEPEARTFRTQSLSRSVGTGDTGAEVVKFFRDGTIGVVPNGGQILPPPPGSAPGFGGVPEAPAYVTRLIPDFSRWSPCQVLALVGNMRLLGETAIDAVATGVAAGADTATNVAARADSDRPDLEDLGKVAVVPDDKGTLFDTTDSASATGADLDAIPDQIFKTNAATPVVSDVLPDDTKILEVGALQAAAPDETAEGAPSASVLGTVLPKTVTDGLPGTRGSLPVDPDLTARLPDTALAVPGGTSEAPVPWGKAPAGDLPGAGPVPGVSGPKLGPLPVKPPEILSPDGVPAPGVNLPGPKVDLPSPKGDLPVVDIPIDPPVIEAPIIDPPAVQAPVIQAPVIDPPVFEAPVIEAPVIEEPVFDPPVIEAPVQAPSIPVIDLPELPVPAPSAPSVEAPSVPSLPSIPSIPMPTLPDLPFGGLFGSGS</sequence>
<evidence type="ECO:0000313" key="4">
    <source>
        <dbReference type="Proteomes" id="UP000515734"/>
    </source>
</evidence>
<name>A0A6S6NXT3_9MYCO</name>
<accession>A0A6S6NXT3</accession>
<gene>
    <name evidence="3" type="ORF">NIIDNTM18_01970</name>
</gene>
<dbReference type="InterPro" id="IPR055583">
    <property type="entry name" value="DUF7159"/>
</dbReference>
<feature type="region of interest" description="Disordered" evidence="1">
    <location>
        <begin position="263"/>
        <end position="287"/>
    </location>
</feature>
<protein>
    <recommendedName>
        <fullName evidence="2">DUF7159 domain-containing protein</fullName>
    </recommendedName>
</protein>
<feature type="domain" description="DUF7159" evidence="2">
    <location>
        <begin position="6"/>
        <end position="217"/>
    </location>
</feature>